<evidence type="ECO:0000256" key="2">
    <source>
        <dbReference type="ARBA" id="ARBA00022475"/>
    </source>
</evidence>
<evidence type="ECO:0000256" key="7">
    <source>
        <dbReference type="ARBA" id="ARBA00038408"/>
    </source>
</evidence>
<evidence type="ECO:0000256" key="1">
    <source>
        <dbReference type="ARBA" id="ARBA00004401"/>
    </source>
</evidence>
<dbReference type="GO" id="GO:0016853">
    <property type="term" value="F:isomerase activity"/>
    <property type="evidence" value="ECO:0007669"/>
    <property type="project" value="UniProtKB-KW"/>
</dbReference>
<dbReference type="SUPFAM" id="SSF109998">
    <property type="entry name" value="Triger factor/SurA peptide-binding domain-like"/>
    <property type="match status" value="1"/>
</dbReference>
<comment type="similarity">
    <text evidence="7">Belongs to the PpiD chaperone family.</text>
</comment>
<evidence type="ECO:0000256" key="6">
    <source>
        <dbReference type="ARBA" id="ARBA00023186"/>
    </source>
</evidence>
<keyword evidence="3 8" id="KW-0812">Transmembrane</keyword>
<protein>
    <submittedName>
        <fullName evidence="10">Peptidylprolyl isomerase</fullName>
    </submittedName>
</protein>
<feature type="transmembrane region" description="Helical" evidence="8">
    <location>
        <begin position="12"/>
        <end position="34"/>
    </location>
</feature>
<dbReference type="EMBL" id="JANURM010000008">
    <property type="protein sequence ID" value="MDL0089124.1"/>
    <property type="molecule type" value="Genomic_DNA"/>
</dbReference>
<dbReference type="PANTHER" id="PTHR47529:SF1">
    <property type="entry name" value="PERIPLASMIC CHAPERONE PPID"/>
    <property type="match status" value="1"/>
</dbReference>
<evidence type="ECO:0000259" key="9">
    <source>
        <dbReference type="Pfam" id="PF13145"/>
    </source>
</evidence>
<dbReference type="InterPro" id="IPR052029">
    <property type="entry name" value="PpiD_chaperone"/>
</dbReference>
<dbReference type="Proteomes" id="UP001173801">
    <property type="component" value="Unassembled WGS sequence"/>
</dbReference>
<name>A0ABT7HQK7_9BACT</name>
<keyword evidence="5 8" id="KW-0472">Membrane</keyword>
<evidence type="ECO:0000313" key="11">
    <source>
        <dbReference type="Proteomes" id="UP001173801"/>
    </source>
</evidence>
<evidence type="ECO:0000313" key="10">
    <source>
        <dbReference type="EMBL" id="MDL0089124.1"/>
    </source>
</evidence>
<reference evidence="10" key="1">
    <citation type="submission" date="2022-08" db="EMBL/GenBank/DDBJ databases">
        <authorList>
            <person name="Wang H."/>
        </authorList>
    </citation>
    <scope>NUCLEOTIDE SEQUENCE</scope>
    <source>
        <strain evidence="10">PS10</strain>
    </source>
</reference>
<comment type="caution">
    <text evidence="10">The sequence shown here is derived from an EMBL/GenBank/DDBJ whole genome shotgun (WGS) entry which is preliminary data.</text>
</comment>
<dbReference type="Pfam" id="PF13624">
    <property type="entry name" value="SurA_N_3"/>
    <property type="match status" value="1"/>
</dbReference>
<dbReference type="InterPro" id="IPR027304">
    <property type="entry name" value="Trigger_fact/SurA_dom_sf"/>
</dbReference>
<keyword evidence="2" id="KW-1003">Cell membrane</keyword>
<evidence type="ECO:0000256" key="4">
    <source>
        <dbReference type="ARBA" id="ARBA00022989"/>
    </source>
</evidence>
<dbReference type="Pfam" id="PF13145">
    <property type="entry name" value="Rotamase_2"/>
    <property type="match status" value="1"/>
</dbReference>
<evidence type="ECO:0000256" key="8">
    <source>
        <dbReference type="SAM" id="Phobius"/>
    </source>
</evidence>
<organism evidence="10 11">
    <name type="scientific">Campylobacter gastrosuis</name>
    <dbReference type="NCBI Taxonomy" id="2974576"/>
    <lineage>
        <taxon>Bacteria</taxon>
        <taxon>Pseudomonadati</taxon>
        <taxon>Campylobacterota</taxon>
        <taxon>Epsilonproteobacteria</taxon>
        <taxon>Campylobacterales</taxon>
        <taxon>Campylobacteraceae</taxon>
        <taxon>Campylobacter</taxon>
    </lineage>
</organism>
<keyword evidence="6" id="KW-0143">Chaperone</keyword>
<dbReference type="PANTHER" id="PTHR47529">
    <property type="entry name" value="PEPTIDYL-PROLYL CIS-TRANS ISOMERASE D"/>
    <property type="match status" value="1"/>
</dbReference>
<evidence type="ECO:0000256" key="3">
    <source>
        <dbReference type="ARBA" id="ARBA00022692"/>
    </source>
</evidence>
<keyword evidence="4 8" id="KW-1133">Transmembrane helix</keyword>
<keyword evidence="10" id="KW-0413">Isomerase</keyword>
<dbReference type="RefSeq" id="WP_284937781.1">
    <property type="nucleotide sequence ID" value="NZ_JANURM010000008.1"/>
</dbReference>
<gene>
    <name evidence="10" type="ORF">NYG85_07080</name>
</gene>
<proteinExistence type="inferred from homology"/>
<sequence>MITWMQKHKKYLVVTIWVSTIAFVGAGFVGWGAYDLNKNRATSVAKVGHRNISVQELNEKYSQLYGYYNSIFNGQLTEEKANEIGLSKIALDAAIRENLLLNYADDLGLLASKEDVVRYIIADENFHKDGVFDENLYKDILRRAKINQRDYEKGLERVVLLDKLNYLINTKPTQQDIELMMSAFYMQDKVAIKIITAQNSNINVSDDELKKLWESSKNSYMTKTSYTFDTIFIPTTDKNADEATLNAYYQENKERYKDSDDKILAFENVKEQVKNDYNLEQSKTEALQKYVSFKKGEIVANQTINFTDDNATFEVENLKDIKIGDILKPIVYNGGYVISKVVKIDTPKPMSFEAAKEQVKEKLLEIKERENLENLVKAELKNFDTNGLKQVEISRAKADDIDGLDMFESRNFIDQVFASTNKKGYVVLGKKAVIYEILEQKLLTNTDNENLNLVSENIANLKNGEIMQDLVMQLQKRYKVEEYIKR</sequence>
<dbReference type="InterPro" id="IPR000297">
    <property type="entry name" value="PPIase_PpiC"/>
</dbReference>
<feature type="domain" description="PpiC" evidence="9">
    <location>
        <begin position="241"/>
        <end position="357"/>
    </location>
</feature>
<keyword evidence="11" id="KW-1185">Reference proteome</keyword>
<comment type="subcellular location">
    <subcellularLocation>
        <location evidence="1">Cell membrane</location>
        <topology evidence="1">Single-pass type II membrane protein</topology>
    </subcellularLocation>
</comment>
<reference evidence="10" key="2">
    <citation type="journal article" date="2023" name="Microorganisms">
        <title>Isolation and Genomic Characteristics of Cat-Borne Campylobacter felis sp. nov. and Sheep-Borne Campylobacter ovis sp. nov.</title>
        <authorList>
            <person name="Wang H."/>
            <person name="Li Y."/>
            <person name="Gu Y."/>
            <person name="Zhou G."/>
            <person name="Chen X."/>
            <person name="Zhang X."/>
            <person name="Shao Z."/>
            <person name="Zhang J."/>
            <person name="Zhang M."/>
        </authorList>
    </citation>
    <scope>NUCLEOTIDE SEQUENCE</scope>
    <source>
        <strain evidence="10">PS10</strain>
    </source>
</reference>
<evidence type="ECO:0000256" key="5">
    <source>
        <dbReference type="ARBA" id="ARBA00023136"/>
    </source>
</evidence>
<accession>A0ABT7HQK7</accession>